<evidence type="ECO:0000313" key="2">
    <source>
        <dbReference type="Proteomes" id="UP000236248"/>
    </source>
</evidence>
<dbReference type="Proteomes" id="UP000236248">
    <property type="component" value="Chromosome NCAV"/>
</dbReference>
<protein>
    <submittedName>
        <fullName evidence="1">Uncharacterized protein</fullName>
    </submittedName>
</protein>
<keyword evidence="2" id="KW-1185">Reference proteome</keyword>
<proteinExistence type="predicted"/>
<evidence type="ECO:0000313" key="1">
    <source>
        <dbReference type="EMBL" id="SPC33988.1"/>
    </source>
</evidence>
<accession>A0A2K5AQQ1</accession>
<organism evidence="1 2">
    <name type="scientific">Candidatus Nitrosocaldus cavascurensis</name>
    <dbReference type="NCBI Taxonomy" id="2058097"/>
    <lineage>
        <taxon>Archaea</taxon>
        <taxon>Nitrososphaerota</taxon>
        <taxon>Nitrososphaeria</taxon>
        <taxon>Candidatus Nitrosocaldales</taxon>
        <taxon>Candidatus Nitrosocaldaceae</taxon>
        <taxon>Candidatus Nitrosocaldus</taxon>
    </lineage>
</organism>
<dbReference type="KEGG" id="ncv:NCAV_0809"/>
<gene>
    <name evidence="1" type="ORF">NCAV_0809</name>
</gene>
<dbReference type="AlphaFoldDB" id="A0A2K5AQQ1"/>
<name>A0A2K5AQQ1_9ARCH</name>
<reference evidence="2" key="1">
    <citation type="submission" date="2018-01" db="EMBL/GenBank/DDBJ databases">
        <authorList>
            <person name="Kerou L M."/>
        </authorList>
    </citation>
    <scope>NUCLEOTIDE SEQUENCE [LARGE SCALE GENOMIC DNA]</scope>
    <source>
        <strain evidence="2">SCU2</strain>
    </source>
</reference>
<dbReference type="EMBL" id="LT981265">
    <property type="protein sequence ID" value="SPC33988.1"/>
    <property type="molecule type" value="Genomic_DNA"/>
</dbReference>
<sequence>MKRMAIVMDQAYKALHIDGNKEREWIQLFKIVDAKLSIFKSHSYLLRSI</sequence>